<dbReference type="Proteomes" id="UP001234989">
    <property type="component" value="Chromosome 4"/>
</dbReference>
<feature type="region of interest" description="Disordered" evidence="8">
    <location>
        <begin position="148"/>
        <end position="178"/>
    </location>
</feature>
<accession>A0AAF0QMP6</accession>
<comment type="similarity">
    <text evidence="7">Belongs to the SOSEKI family.</text>
</comment>
<evidence type="ECO:0000256" key="1">
    <source>
        <dbReference type="ARBA" id="ARBA00004413"/>
    </source>
</evidence>
<feature type="compositionally biased region" description="Low complexity" evidence="8">
    <location>
        <begin position="161"/>
        <end position="177"/>
    </location>
</feature>
<evidence type="ECO:0000313" key="10">
    <source>
        <dbReference type="EMBL" id="WMV23456.1"/>
    </source>
</evidence>
<evidence type="ECO:0000256" key="4">
    <source>
        <dbReference type="ARBA" id="ARBA00022618"/>
    </source>
</evidence>
<dbReference type="PANTHER" id="PTHR31083:SF25">
    <property type="entry name" value="PROTEIN UPSTREAM OF FLC-LIKE"/>
    <property type="match status" value="1"/>
</dbReference>
<keyword evidence="6" id="KW-0131">Cell cycle</keyword>
<keyword evidence="4" id="KW-0132">Cell division</keyword>
<proteinExistence type="inferred from homology"/>
<protein>
    <recommendedName>
        <fullName evidence="9">SOSEKI DIX-like domain-containing protein</fullName>
    </recommendedName>
</protein>
<dbReference type="GO" id="GO:0051301">
    <property type="term" value="P:cell division"/>
    <property type="evidence" value="ECO:0007669"/>
    <property type="project" value="UniProtKB-KW"/>
</dbReference>
<evidence type="ECO:0000259" key="9">
    <source>
        <dbReference type="Pfam" id="PF06136"/>
    </source>
</evidence>
<evidence type="ECO:0000256" key="6">
    <source>
        <dbReference type="ARBA" id="ARBA00023306"/>
    </source>
</evidence>
<keyword evidence="2" id="KW-0217">Developmental protein</keyword>
<dbReference type="AlphaFoldDB" id="A0AAF0QMP6"/>
<dbReference type="PANTHER" id="PTHR31083">
    <property type="entry name" value="UPSTREAM OF FLC PROTEIN (DUF966)"/>
    <property type="match status" value="1"/>
</dbReference>
<evidence type="ECO:0000256" key="5">
    <source>
        <dbReference type="ARBA" id="ARBA00023136"/>
    </source>
</evidence>
<reference evidence="10" key="1">
    <citation type="submission" date="2023-08" db="EMBL/GenBank/DDBJ databases">
        <title>A de novo genome assembly of Solanum verrucosum Schlechtendal, a Mexican diploid species geographically isolated from the other diploid A-genome species in potato relatives.</title>
        <authorList>
            <person name="Hosaka K."/>
        </authorList>
    </citation>
    <scope>NUCLEOTIDE SEQUENCE</scope>
    <source>
        <tissue evidence="10">Young leaves</tissue>
    </source>
</reference>
<dbReference type="InterPro" id="IPR048351">
    <property type="entry name" value="SOK_DIX"/>
</dbReference>
<keyword evidence="3" id="KW-1003">Cell membrane</keyword>
<comment type="subcellular location">
    <subcellularLocation>
        <location evidence="1">Cell membrane</location>
        <topology evidence="1">Peripheral membrane protein</topology>
        <orientation evidence="1">Cytoplasmic side</orientation>
    </subcellularLocation>
</comment>
<feature type="region of interest" description="Disordered" evidence="8">
    <location>
        <begin position="208"/>
        <end position="259"/>
    </location>
</feature>
<evidence type="ECO:0000256" key="2">
    <source>
        <dbReference type="ARBA" id="ARBA00022473"/>
    </source>
</evidence>
<dbReference type="GO" id="GO:0051258">
    <property type="term" value="P:protein polymerization"/>
    <property type="evidence" value="ECO:0007669"/>
    <property type="project" value="UniProtKB-ARBA"/>
</dbReference>
<dbReference type="InterPro" id="IPR010369">
    <property type="entry name" value="SOK"/>
</dbReference>
<keyword evidence="11" id="KW-1185">Reference proteome</keyword>
<feature type="domain" description="SOSEKI DIX-like" evidence="9">
    <location>
        <begin position="44"/>
        <end position="133"/>
    </location>
</feature>
<feature type="compositionally biased region" description="Basic and acidic residues" evidence="8">
    <location>
        <begin position="214"/>
        <end position="233"/>
    </location>
</feature>
<evidence type="ECO:0000256" key="7">
    <source>
        <dbReference type="ARBA" id="ARBA00024211"/>
    </source>
</evidence>
<dbReference type="Pfam" id="PF06136">
    <property type="entry name" value="SOK"/>
    <property type="match status" value="1"/>
</dbReference>
<dbReference type="GO" id="GO:0005886">
    <property type="term" value="C:plasma membrane"/>
    <property type="evidence" value="ECO:0007669"/>
    <property type="project" value="UniProtKB-SubCell"/>
</dbReference>
<evidence type="ECO:0000256" key="3">
    <source>
        <dbReference type="ARBA" id="ARBA00022475"/>
    </source>
</evidence>
<organism evidence="10 11">
    <name type="scientific">Solanum verrucosum</name>
    <dbReference type="NCBI Taxonomy" id="315347"/>
    <lineage>
        <taxon>Eukaryota</taxon>
        <taxon>Viridiplantae</taxon>
        <taxon>Streptophyta</taxon>
        <taxon>Embryophyta</taxon>
        <taxon>Tracheophyta</taxon>
        <taxon>Spermatophyta</taxon>
        <taxon>Magnoliopsida</taxon>
        <taxon>eudicotyledons</taxon>
        <taxon>Gunneridae</taxon>
        <taxon>Pentapetalae</taxon>
        <taxon>asterids</taxon>
        <taxon>lamiids</taxon>
        <taxon>Solanales</taxon>
        <taxon>Solanaceae</taxon>
        <taxon>Solanoideae</taxon>
        <taxon>Solaneae</taxon>
        <taxon>Solanum</taxon>
    </lineage>
</organism>
<dbReference type="EMBL" id="CP133615">
    <property type="protein sequence ID" value="WMV23456.1"/>
    <property type="molecule type" value="Genomic_DNA"/>
</dbReference>
<gene>
    <name evidence="10" type="ORF">MTR67_016841</name>
</gene>
<keyword evidence="5" id="KW-0472">Membrane</keyword>
<sequence>MAVTTNSNGRTSTEILNPKKWNHTSPERNIIWIEPKPNKALKSVPVIYYISRNGQLEHPHFIEVPLSSSDDGLYLRDVINRLNFLRGKGMGYLFSWSCKRSYKNGYVWHDLSENDLIHPTNGQDYVLKGSELLETSISSRFCEISLPELQKSPSTDENRDSSSSSTTTRRRNQSWSSFENPQQEYRLVYKCESGREIAGKFMSTAAAADAATQTEEKRRKDGNKIAELSREDSSPSPPPPSMSSSDGMDGGDGSKGVSVGDQTAEIEFSSGRMSASRVVMQLITCGSSTSADNCSTEDFASGCTSDYPFLVRKFTNIGEDSIDATSLGHGIGNVISMVDNTAKGKNSINPINNKINNVKGDKDIGIASRIPNLDKGCDE</sequence>
<evidence type="ECO:0000313" key="11">
    <source>
        <dbReference type="Proteomes" id="UP001234989"/>
    </source>
</evidence>
<name>A0AAF0QMP6_SOLVR</name>
<evidence type="ECO:0000256" key="8">
    <source>
        <dbReference type="SAM" id="MobiDB-lite"/>
    </source>
</evidence>